<dbReference type="EMBL" id="FJUX01000042">
    <property type="protein sequence ID" value="CZS99794.1"/>
    <property type="molecule type" value="Genomic_DNA"/>
</dbReference>
<protein>
    <submittedName>
        <fullName evidence="1">Uncharacterized protein</fullName>
    </submittedName>
</protein>
<reference evidence="2" key="1">
    <citation type="submission" date="2016-03" db="EMBL/GenBank/DDBJ databases">
        <authorList>
            <person name="Guldener U."/>
        </authorList>
    </citation>
    <scope>NUCLEOTIDE SEQUENCE [LARGE SCALE GENOMIC DNA]</scope>
    <source>
        <strain evidence="2">04CH-RAC-A.6.1</strain>
    </source>
</reference>
<evidence type="ECO:0000313" key="2">
    <source>
        <dbReference type="Proteomes" id="UP000178912"/>
    </source>
</evidence>
<evidence type="ECO:0000313" key="1">
    <source>
        <dbReference type="EMBL" id="CZS99794.1"/>
    </source>
</evidence>
<keyword evidence="2" id="KW-1185">Reference proteome</keyword>
<sequence>MVRNGRDPIHINHSSLALLDTNRLTEQLPRCRNPQLIEARLARTAISHTQTGQNWDTTSSGSIRAEFEGNRLYVRPCILICMVDSSNFSAIEASKRFKMCRACT</sequence>
<gene>
    <name evidence="1" type="ORF">RAG0_08112</name>
</gene>
<accession>A0A1E1KS74</accession>
<dbReference type="AlphaFoldDB" id="A0A1E1KS74"/>
<proteinExistence type="predicted"/>
<name>A0A1E1KS74_9HELO</name>
<dbReference type="Proteomes" id="UP000178912">
    <property type="component" value="Unassembled WGS sequence"/>
</dbReference>
<organism evidence="1 2">
    <name type="scientific">Rhynchosporium agropyri</name>
    <dbReference type="NCBI Taxonomy" id="914238"/>
    <lineage>
        <taxon>Eukaryota</taxon>
        <taxon>Fungi</taxon>
        <taxon>Dikarya</taxon>
        <taxon>Ascomycota</taxon>
        <taxon>Pezizomycotina</taxon>
        <taxon>Leotiomycetes</taxon>
        <taxon>Helotiales</taxon>
        <taxon>Ploettnerulaceae</taxon>
        <taxon>Rhynchosporium</taxon>
    </lineage>
</organism>